<dbReference type="InterPro" id="IPR036869">
    <property type="entry name" value="J_dom_sf"/>
</dbReference>
<keyword evidence="5" id="KW-1185">Reference proteome</keyword>
<reference evidence="4 5" key="1">
    <citation type="submission" date="2017-03" db="EMBL/GenBank/DDBJ databases">
        <title>An alternative strategy for trypanosome survival in the mammalian bloodstream revealed through genome and transcriptome analysis of the ubiquitous bovine parasite Trypanosoma (Megatrypanum) theileri.</title>
        <authorList>
            <person name="Kelly S."/>
            <person name="Ivens A."/>
            <person name="Mott A."/>
            <person name="O'Neill E."/>
            <person name="Emms D."/>
            <person name="Macleod O."/>
            <person name="Voorheis P."/>
            <person name="Matthews J."/>
            <person name="Matthews K."/>
            <person name="Carrington M."/>
        </authorList>
    </citation>
    <scope>NUCLEOTIDE SEQUENCE [LARGE SCALE GENOMIC DNA]</scope>
    <source>
        <strain evidence="4">Edinburgh</strain>
    </source>
</reference>
<feature type="transmembrane region" description="Helical" evidence="2">
    <location>
        <begin position="138"/>
        <end position="161"/>
    </location>
</feature>
<evidence type="ECO:0000256" key="2">
    <source>
        <dbReference type="SAM" id="Phobius"/>
    </source>
</evidence>
<evidence type="ECO:0000313" key="4">
    <source>
        <dbReference type="EMBL" id="ORC87557.1"/>
    </source>
</evidence>
<dbReference type="InterPro" id="IPR001623">
    <property type="entry name" value="DnaJ_domain"/>
</dbReference>
<dbReference type="FunFam" id="1.10.287.110:FF:000228">
    <property type="entry name" value="Chaperone protein DNAJ, putative"/>
    <property type="match status" value="1"/>
</dbReference>
<dbReference type="GeneID" id="39986793"/>
<evidence type="ECO:0000259" key="3">
    <source>
        <dbReference type="PROSITE" id="PS50076"/>
    </source>
</evidence>
<name>A0A1X0NS91_9TRYP</name>
<organism evidence="4 5">
    <name type="scientific">Trypanosoma theileri</name>
    <dbReference type="NCBI Taxonomy" id="67003"/>
    <lineage>
        <taxon>Eukaryota</taxon>
        <taxon>Discoba</taxon>
        <taxon>Euglenozoa</taxon>
        <taxon>Kinetoplastea</taxon>
        <taxon>Metakinetoplastina</taxon>
        <taxon>Trypanosomatida</taxon>
        <taxon>Trypanosomatidae</taxon>
        <taxon>Trypanosoma</taxon>
    </lineage>
</organism>
<feature type="region of interest" description="Disordered" evidence="1">
    <location>
        <begin position="400"/>
        <end position="424"/>
    </location>
</feature>
<dbReference type="RefSeq" id="XP_028881623.1">
    <property type="nucleotide sequence ID" value="XM_029027013.1"/>
</dbReference>
<dbReference type="Gene3D" id="1.10.287.110">
    <property type="entry name" value="DnaJ domain"/>
    <property type="match status" value="1"/>
</dbReference>
<dbReference type="InterPro" id="IPR052423">
    <property type="entry name" value="EMIR"/>
</dbReference>
<dbReference type="PROSITE" id="PS50076">
    <property type="entry name" value="DNAJ_2"/>
    <property type="match status" value="1"/>
</dbReference>
<dbReference type="InterPro" id="IPR026894">
    <property type="entry name" value="DnaJ_X"/>
</dbReference>
<dbReference type="SUPFAM" id="SSF46565">
    <property type="entry name" value="Chaperone J-domain"/>
    <property type="match status" value="1"/>
</dbReference>
<gene>
    <name evidence="4" type="ORF">TM35_000211630</name>
</gene>
<keyword evidence="2" id="KW-0812">Transmembrane</keyword>
<dbReference type="PRINTS" id="PR00625">
    <property type="entry name" value="JDOMAIN"/>
</dbReference>
<dbReference type="PANTHER" id="PTHR44094">
    <property type="entry name" value="DNAJ HEAT SHOCK N-TERMINAL DOMAIN-CONTAINING PROTEIN"/>
    <property type="match status" value="1"/>
</dbReference>
<dbReference type="AlphaFoldDB" id="A0A1X0NS91"/>
<dbReference type="SMART" id="SM00271">
    <property type="entry name" value="DnaJ"/>
    <property type="match status" value="1"/>
</dbReference>
<protein>
    <submittedName>
        <fullName evidence="4">Putative chaperone protein DNAj</fullName>
    </submittedName>
</protein>
<accession>A0A1X0NS91</accession>
<evidence type="ECO:0000256" key="1">
    <source>
        <dbReference type="SAM" id="MobiDB-lite"/>
    </source>
</evidence>
<feature type="domain" description="J" evidence="3">
    <location>
        <begin position="259"/>
        <end position="323"/>
    </location>
</feature>
<dbReference type="Proteomes" id="UP000192257">
    <property type="component" value="Unassembled WGS sequence"/>
</dbReference>
<feature type="transmembrane region" description="Helical" evidence="2">
    <location>
        <begin position="103"/>
        <end position="126"/>
    </location>
</feature>
<proteinExistence type="predicted"/>
<dbReference type="STRING" id="67003.A0A1X0NS91"/>
<dbReference type="PANTHER" id="PTHR44094:SF7">
    <property type="entry name" value="PROTEIN DNAJ, PUTATIVE-RELATED"/>
    <property type="match status" value="1"/>
</dbReference>
<comment type="caution">
    <text evidence="4">The sequence shown here is derived from an EMBL/GenBank/DDBJ whole genome shotgun (WGS) entry which is preliminary data.</text>
</comment>
<keyword evidence="2" id="KW-1133">Transmembrane helix</keyword>
<sequence>MASGLTARRLILQQLTAVMQHSPLGCSLALIPLGRPTTSMNSPNSNKVSWFGRLLIQPEKNRGTFTLMTEEEMEYLRRRREDDGDEARVVLSTRPTRQISRGIAGSMLNVVLSFFLSPILALSVSLEAVRLGGLRPHTFILAPAVGLTWGAVFFVIAWYAAAQQLLLCFFYQLEAPVVYLCRSGYCWNEFACRYEYPSGVVGHSHPLLALEPSEEKLRERAMRRESRRQQRGEKKRPVTYERARNNNNNSGRYTENESDYYAVLGVARDATPREIREAYNRLVLEVHPDKNPNRTAAAQFDAVTKAYRVLSNAEKRRKYDIGGKSGVDDVGAKKREALRALFGGDELHRIVGDVRTGSFSQRVLDGLDWTQEELAICRQRMIERCRDVLITSYLQPLEQQQQQQQGDSSVSSNNNNNSNNNGAEVQKLKDRLRRLLNTGLAKEVLYAVGKEYLRVVKYSETTGSMQRLLLFLQETAPHRLQRRLDKWRCLSRVRQHTFKDSAAMVDLAWYVSVEELESTARCVATAILLDPEMDQQKRQERREALRVLAETFVAYGQPYKGANKQTMDTLMNSLREYQHQQQKQKESN</sequence>
<evidence type="ECO:0000313" key="5">
    <source>
        <dbReference type="Proteomes" id="UP000192257"/>
    </source>
</evidence>
<keyword evidence="2" id="KW-0472">Membrane</keyword>
<dbReference type="EMBL" id="NBCO01000021">
    <property type="protein sequence ID" value="ORC87557.1"/>
    <property type="molecule type" value="Genomic_DNA"/>
</dbReference>
<dbReference type="Pfam" id="PF14308">
    <property type="entry name" value="DnaJ-X"/>
    <property type="match status" value="1"/>
</dbReference>
<feature type="region of interest" description="Disordered" evidence="1">
    <location>
        <begin position="220"/>
        <end position="254"/>
    </location>
</feature>
<dbReference type="OrthoDB" id="10250354at2759"/>
<dbReference type="VEuPathDB" id="TriTrypDB:TM35_000211630"/>
<dbReference type="Pfam" id="PF00226">
    <property type="entry name" value="DnaJ"/>
    <property type="match status" value="1"/>
</dbReference>
<feature type="compositionally biased region" description="Basic and acidic residues" evidence="1">
    <location>
        <begin position="220"/>
        <end position="244"/>
    </location>
</feature>
<feature type="compositionally biased region" description="Low complexity" evidence="1">
    <location>
        <begin position="400"/>
        <end position="421"/>
    </location>
</feature>
<dbReference type="CDD" id="cd06257">
    <property type="entry name" value="DnaJ"/>
    <property type="match status" value="1"/>
</dbReference>